<protein>
    <submittedName>
        <fullName evidence="1">Uncharacterized protein</fullName>
    </submittedName>
</protein>
<dbReference type="EMBL" id="SNRW01002979">
    <property type="protein sequence ID" value="KAA6391142.1"/>
    <property type="molecule type" value="Genomic_DNA"/>
</dbReference>
<reference evidence="1 2" key="1">
    <citation type="submission" date="2019-03" db="EMBL/GenBank/DDBJ databases">
        <title>Single cell metagenomics reveals metabolic interactions within the superorganism composed of flagellate Streblomastix strix and complex community of Bacteroidetes bacteria on its surface.</title>
        <authorList>
            <person name="Treitli S.C."/>
            <person name="Kolisko M."/>
            <person name="Husnik F."/>
            <person name="Keeling P."/>
            <person name="Hampl V."/>
        </authorList>
    </citation>
    <scope>NUCLEOTIDE SEQUENCE [LARGE SCALE GENOMIC DNA]</scope>
    <source>
        <strain evidence="1">ST1C</strain>
    </source>
</reference>
<proteinExistence type="predicted"/>
<dbReference type="Proteomes" id="UP000324800">
    <property type="component" value="Unassembled WGS sequence"/>
</dbReference>
<evidence type="ECO:0000313" key="2">
    <source>
        <dbReference type="Proteomes" id="UP000324800"/>
    </source>
</evidence>
<evidence type="ECO:0000313" key="1">
    <source>
        <dbReference type="EMBL" id="KAA6391142.1"/>
    </source>
</evidence>
<organism evidence="1 2">
    <name type="scientific">Streblomastix strix</name>
    <dbReference type="NCBI Taxonomy" id="222440"/>
    <lineage>
        <taxon>Eukaryota</taxon>
        <taxon>Metamonada</taxon>
        <taxon>Preaxostyla</taxon>
        <taxon>Oxymonadida</taxon>
        <taxon>Streblomastigidae</taxon>
        <taxon>Streblomastix</taxon>
    </lineage>
</organism>
<dbReference type="AlphaFoldDB" id="A0A5J4W9F5"/>
<gene>
    <name evidence="1" type="ORF">EZS28_013331</name>
</gene>
<name>A0A5J4W9F5_9EUKA</name>
<sequence length="90" mass="10154">MKARISRASQDFGCRCIGPTAQIHGIYDSGDQGLRWFGGQASEDFAFEPQFISYRKEKNYPDKYSTNSVQSAPVRDVSPVLTHELGYFID</sequence>
<comment type="caution">
    <text evidence="1">The sequence shown here is derived from an EMBL/GenBank/DDBJ whole genome shotgun (WGS) entry which is preliminary data.</text>
</comment>
<accession>A0A5J4W9F5</accession>